<evidence type="ECO:0000313" key="2">
    <source>
        <dbReference type="EMBL" id="CAB1423838.1"/>
    </source>
</evidence>
<sequence>MPQCMGQNLVTAPLELGGGPQPVEDTGSGDTLAEIQLLSNTSGATRCDGSSPFQPLLGTGAGKPRAHASEETRLVPHLCQLENHGHLTSEIFLPSQSEDHSDMYV</sequence>
<dbReference type="EMBL" id="CADEAL010000685">
    <property type="protein sequence ID" value="CAB1423838.1"/>
    <property type="molecule type" value="Genomic_DNA"/>
</dbReference>
<organism evidence="2 3">
    <name type="scientific">Pleuronectes platessa</name>
    <name type="common">European plaice</name>
    <dbReference type="NCBI Taxonomy" id="8262"/>
    <lineage>
        <taxon>Eukaryota</taxon>
        <taxon>Metazoa</taxon>
        <taxon>Chordata</taxon>
        <taxon>Craniata</taxon>
        <taxon>Vertebrata</taxon>
        <taxon>Euteleostomi</taxon>
        <taxon>Actinopterygii</taxon>
        <taxon>Neopterygii</taxon>
        <taxon>Teleostei</taxon>
        <taxon>Neoteleostei</taxon>
        <taxon>Acanthomorphata</taxon>
        <taxon>Carangaria</taxon>
        <taxon>Pleuronectiformes</taxon>
        <taxon>Pleuronectoidei</taxon>
        <taxon>Pleuronectidae</taxon>
        <taxon>Pleuronectes</taxon>
    </lineage>
</organism>
<gene>
    <name evidence="2" type="ORF">PLEPLA_LOCUS11759</name>
</gene>
<keyword evidence="3" id="KW-1185">Reference proteome</keyword>
<name>A0A9N7U5P4_PLEPL</name>
<accession>A0A9N7U5P4</accession>
<evidence type="ECO:0000313" key="3">
    <source>
        <dbReference type="Proteomes" id="UP001153269"/>
    </source>
</evidence>
<feature type="region of interest" description="Disordered" evidence="1">
    <location>
        <begin position="1"/>
        <end position="28"/>
    </location>
</feature>
<proteinExistence type="predicted"/>
<reference evidence="2" key="1">
    <citation type="submission" date="2020-03" db="EMBL/GenBank/DDBJ databases">
        <authorList>
            <person name="Weist P."/>
        </authorList>
    </citation>
    <scope>NUCLEOTIDE SEQUENCE</scope>
</reference>
<protein>
    <submittedName>
        <fullName evidence="2">Uncharacterized protein</fullName>
    </submittedName>
</protein>
<feature type="compositionally biased region" description="Polar residues" evidence="1">
    <location>
        <begin position="1"/>
        <end position="10"/>
    </location>
</feature>
<comment type="caution">
    <text evidence="2">The sequence shown here is derived from an EMBL/GenBank/DDBJ whole genome shotgun (WGS) entry which is preliminary data.</text>
</comment>
<evidence type="ECO:0000256" key="1">
    <source>
        <dbReference type="SAM" id="MobiDB-lite"/>
    </source>
</evidence>
<dbReference type="Proteomes" id="UP001153269">
    <property type="component" value="Unassembled WGS sequence"/>
</dbReference>
<feature type="region of interest" description="Disordered" evidence="1">
    <location>
        <begin position="43"/>
        <end position="69"/>
    </location>
</feature>
<dbReference type="AlphaFoldDB" id="A0A9N7U5P4"/>